<dbReference type="GO" id="GO:0016209">
    <property type="term" value="F:antioxidant activity"/>
    <property type="evidence" value="ECO:0007669"/>
    <property type="project" value="InterPro"/>
</dbReference>
<name>A0A3S9VST8_9BACT</name>
<organism evidence="6 7">
    <name type="scientific">Butyricimonas faecalis</name>
    <dbReference type="NCBI Taxonomy" id="2093856"/>
    <lineage>
        <taxon>Bacteria</taxon>
        <taxon>Pseudomonadati</taxon>
        <taxon>Bacteroidota</taxon>
        <taxon>Bacteroidia</taxon>
        <taxon>Bacteroidales</taxon>
        <taxon>Odoribacteraceae</taxon>
        <taxon>Butyricimonas</taxon>
    </lineage>
</organism>
<comment type="subcellular location">
    <subcellularLocation>
        <location evidence="1">Cell envelope</location>
    </subcellularLocation>
</comment>
<keyword evidence="7" id="KW-1185">Reference proteome</keyword>
<proteinExistence type="predicted"/>
<keyword evidence="3" id="KW-1015">Disulfide bond</keyword>
<protein>
    <recommendedName>
        <fullName evidence="5">Thioredoxin domain-containing protein</fullName>
    </recommendedName>
</protein>
<dbReference type="GO" id="GO:0017004">
    <property type="term" value="P:cytochrome complex assembly"/>
    <property type="evidence" value="ECO:0007669"/>
    <property type="project" value="UniProtKB-KW"/>
</dbReference>
<dbReference type="InterPro" id="IPR050553">
    <property type="entry name" value="Thioredoxin_ResA/DsbE_sf"/>
</dbReference>
<keyword evidence="2" id="KW-0201">Cytochrome c-type biogenesis</keyword>
<dbReference type="PROSITE" id="PS51352">
    <property type="entry name" value="THIOREDOXIN_2"/>
    <property type="match status" value="2"/>
</dbReference>
<dbReference type="SUPFAM" id="SSF52833">
    <property type="entry name" value="Thioredoxin-like"/>
    <property type="match status" value="2"/>
</dbReference>
<dbReference type="PANTHER" id="PTHR42852">
    <property type="entry name" value="THIOL:DISULFIDE INTERCHANGE PROTEIN DSBE"/>
    <property type="match status" value="1"/>
</dbReference>
<evidence type="ECO:0000259" key="5">
    <source>
        <dbReference type="PROSITE" id="PS51352"/>
    </source>
</evidence>
<dbReference type="InterPro" id="IPR036249">
    <property type="entry name" value="Thioredoxin-like_sf"/>
</dbReference>
<dbReference type="InterPro" id="IPR000866">
    <property type="entry name" value="AhpC/TSA"/>
</dbReference>
<evidence type="ECO:0000313" key="7">
    <source>
        <dbReference type="Proteomes" id="UP000270673"/>
    </source>
</evidence>
<dbReference type="InterPro" id="IPR013766">
    <property type="entry name" value="Thioredoxin_domain"/>
</dbReference>
<evidence type="ECO:0000256" key="4">
    <source>
        <dbReference type="ARBA" id="ARBA00023284"/>
    </source>
</evidence>
<sequence length="631" mass="72044">MKKGILLFVCIVMLLPILLHGEVKQVKVWGKITGLAGREVVLLDSDCKTEIVRVKGNKDRFELTAKVEIEDARPYFLYLPALGDLDLSMHVPVMYFFIDTENIQIEARIENGNLARKWIKGSPVMSEYLAFIAANPYHEELNRAVDAYNIAFNEYNNVNPTEENLQILRQARQREDSLATKQAEAFWAMIPENRDSKALAVIICNHYGGASVDVLEKIVDQFGESVQACYPIQKVKKRIAQVKASAVGSVAPEFELKDLEGNPVKLSSFRGKYVLIDFWASWCGPCRKEIPNIKQVYNSFADKGLVVIGVSVDQHEGEWRQAVEEEQVKYLQLSDIEGITWKLYNFNGIPFITLISPDGVILERNLRGTELRKKVEEYILGAPYASVKKGMDEINEQYNKLVEVYRGVGDVMKKAEMWEKVKLERQKRADFLLKGLKQLEGSVLGVSLVKDNLFWLEGDYNVFQSAVQALGNRVPESELKTEVWNKFEKLKAEQLTGEAPDFVLLDKRGKEVRLSSFRGKKEVLLDFWASFCAPCRSQNKELNKHYKELKKRGIQVISVSLDRDKKKWLEAVKQDKISWLQLADLERTGECEVEVAYKVKVLPTVYWIGKDGMVKKKNPTVEELLESEVSD</sequence>
<feature type="domain" description="Thioredoxin" evidence="5">
    <location>
        <begin position="245"/>
        <end position="396"/>
    </location>
</feature>
<feature type="domain" description="Thioredoxin" evidence="5">
    <location>
        <begin position="493"/>
        <end position="631"/>
    </location>
</feature>
<dbReference type="OrthoDB" id="979391at2"/>
<gene>
    <name evidence="6" type="ORF">D8S85_08900</name>
</gene>
<keyword evidence="4" id="KW-0676">Redox-active center</keyword>
<dbReference type="EMBL" id="CP032819">
    <property type="protein sequence ID" value="AZS29652.1"/>
    <property type="molecule type" value="Genomic_DNA"/>
</dbReference>
<evidence type="ECO:0000256" key="3">
    <source>
        <dbReference type="ARBA" id="ARBA00023157"/>
    </source>
</evidence>
<evidence type="ECO:0000256" key="2">
    <source>
        <dbReference type="ARBA" id="ARBA00022748"/>
    </source>
</evidence>
<dbReference type="Gene3D" id="3.40.30.10">
    <property type="entry name" value="Glutaredoxin"/>
    <property type="match status" value="2"/>
</dbReference>
<dbReference type="Proteomes" id="UP000270673">
    <property type="component" value="Chromosome"/>
</dbReference>
<dbReference type="GO" id="GO:0016491">
    <property type="term" value="F:oxidoreductase activity"/>
    <property type="evidence" value="ECO:0007669"/>
    <property type="project" value="InterPro"/>
</dbReference>
<dbReference type="KEGG" id="buy:D8S85_08900"/>
<dbReference type="RefSeq" id="WP_106480392.1">
    <property type="nucleotide sequence ID" value="NZ_CP032819.1"/>
</dbReference>
<dbReference type="Pfam" id="PF00578">
    <property type="entry name" value="AhpC-TSA"/>
    <property type="match status" value="2"/>
</dbReference>
<dbReference type="CDD" id="cd02966">
    <property type="entry name" value="TlpA_like_family"/>
    <property type="match status" value="2"/>
</dbReference>
<evidence type="ECO:0000313" key="6">
    <source>
        <dbReference type="EMBL" id="AZS29652.1"/>
    </source>
</evidence>
<dbReference type="PROSITE" id="PS00194">
    <property type="entry name" value="THIOREDOXIN_1"/>
    <property type="match status" value="2"/>
</dbReference>
<dbReference type="GO" id="GO:0030313">
    <property type="term" value="C:cell envelope"/>
    <property type="evidence" value="ECO:0007669"/>
    <property type="project" value="UniProtKB-SubCell"/>
</dbReference>
<reference evidence="6 7" key="1">
    <citation type="submission" date="2018-10" db="EMBL/GenBank/DDBJ databases">
        <title>Butyricimonas faecalis sp. nov., isolated from human faeces and emended description of the genus Butyricimonas.</title>
        <authorList>
            <person name="Le Roy T."/>
            <person name="Van der Smissen P."/>
            <person name="Paquot A."/>
            <person name="Delzenne N."/>
            <person name="Muccioli G."/>
            <person name="Collet J.-F."/>
            <person name="Cani P.D."/>
        </authorList>
    </citation>
    <scope>NUCLEOTIDE SEQUENCE [LARGE SCALE GENOMIC DNA]</scope>
    <source>
        <strain evidence="6 7">H184</strain>
    </source>
</reference>
<accession>A0A3S9VST8</accession>
<dbReference type="PANTHER" id="PTHR42852:SF6">
    <property type="entry name" value="THIOL:DISULFIDE INTERCHANGE PROTEIN DSBE"/>
    <property type="match status" value="1"/>
</dbReference>
<dbReference type="InterPro" id="IPR017937">
    <property type="entry name" value="Thioredoxin_CS"/>
</dbReference>
<evidence type="ECO:0000256" key="1">
    <source>
        <dbReference type="ARBA" id="ARBA00004196"/>
    </source>
</evidence>
<dbReference type="AlphaFoldDB" id="A0A3S9VST8"/>